<dbReference type="InterPro" id="IPR041522">
    <property type="entry name" value="CdaR_GGDEF"/>
</dbReference>
<comment type="caution">
    <text evidence="3">The sequence shown here is derived from an EMBL/GenBank/DDBJ whole genome shotgun (WGS) entry which is preliminary data.</text>
</comment>
<evidence type="ECO:0000313" key="3">
    <source>
        <dbReference type="EMBL" id="GGH99997.1"/>
    </source>
</evidence>
<dbReference type="PANTHER" id="PTHR33744:SF1">
    <property type="entry name" value="DNA-BINDING TRANSCRIPTIONAL ACTIVATOR ADER"/>
    <property type="match status" value="1"/>
</dbReference>
<proteinExistence type="inferred from homology"/>
<dbReference type="PANTHER" id="PTHR33744">
    <property type="entry name" value="CARBOHYDRATE DIACID REGULATOR"/>
    <property type="match status" value="1"/>
</dbReference>
<dbReference type="SUPFAM" id="SSF55781">
    <property type="entry name" value="GAF domain-like"/>
    <property type="match status" value="1"/>
</dbReference>
<dbReference type="InterPro" id="IPR025736">
    <property type="entry name" value="PucR_C-HTH_dom"/>
</dbReference>
<reference evidence="4" key="1">
    <citation type="journal article" date="2019" name="Int. J. Syst. Evol. Microbiol.">
        <title>The Global Catalogue of Microorganisms (GCM) 10K type strain sequencing project: providing services to taxonomists for standard genome sequencing and annotation.</title>
        <authorList>
            <consortium name="The Broad Institute Genomics Platform"/>
            <consortium name="The Broad Institute Genome Sequencing Center for Infectious Disease"/>
            <person name="Wu L."/>
            <person name="Ma J."/>
        </authorList>
    </citation>
    <scope>NUCLEOTIDE SEQUENCE [LARGE SCALE GENOMIC DNA]</scope>
    <source>
        <strain evidence="4">CGMCC 1.12778</strain>
    </source>
</reference>
<comment type="similarity">
    <text evidence="1">Belongs to the CdaR family.</text>
</comment>
<dbReference type="InterPro" id="IPR051448">
    <property type="entry name" value="CdaR-like_regulators"/>
</dbReference>
<dbReference type="Gene3D" id="1.10.10.2840">
    <property type="entry name" value="PucR C-terminal helix-turn-helix domain"/>
    <property type="match status" value="1"/>
</dbReference>
<feature type="domain" description="GAF" evidence="2">
    <location>
        <begin position="73"/>
        <end position="224"/>
    </location>
</feature>
<dbReference type="Pfam" id="PF13185">
    <property type="entry name" value="GAF_2"/>
    <property type="match status" value="1"/>
</dbReference>
<accession>A0ABQ2AWE0</accession>
<dbReference type="InterPro" id="IPR029016">
    <property type="entry name" value="GAF-like_dom_sf"/>
</dbReference>
<dbReference type="InterPro" id="IPR003018">
    <property type="entry name" value="GAF"/>
</dbReference>
<dbReference type="Pfam" id="PF17853">
    <property type="entry name" value="GGDEF_2"/>
    <property type="match status" value="1"/>
</dbReference>
<dbReference type="EMBL" id="BMFW01000024">
    <property type="protein sequence ID" value="GGH99997.1"/>
    <property type="molecule type" value="Genomic_DNA"/>
</dbReference>
<evidence type="ECO:0000256" key="1">
    <source>
        <dbReference type="ARBA" id="ARBA00006754"/>
    </source>
</evidence>
<dbReference type="InterPro" id="IPR042070">
    <property type="entry name" value="PucR_C-HTH_sf"/>
</dbReference>
<keyword evidence="4" id="KW-1185">Reference proteome</keyword>
<dbReference type="Pfam" id="PF13556">
    <property type="entry name" value="HTH_30"/>
    <property type="match status" value="1"/>
</dbReference>
<dbReference type="Gene3D" id="3.30.450.40">
    <property type="match status" value="1"/>
</dbReference>
<name>A0ABQ2AWE0_9MICC</name>
<evidence type="ECO:0000259" key="2">
    <source>
        <dbReference type="SMART" id="SM00065"/>
    </source>
</evidence>
<protein>
    <recommendedName>
        <fullName evidence="2">GAF domain-containing protein</fullName>
    </recommendedName>
</protein>
<sequence>MKTMGIWLERIEAGITDESLAKALQEALDRHEVTDSAARAALSINARLRERRQREDLLRALHDTATDLTGIRDVEAVLLAIVKRTRILAGSDMAYISLNDYERHETYIRKSDGVATEDYRTIRMPIGTGVLGKAAAGLSPYQTEDYLTDLAISHLPHIDNIVGKEGVRAILGVPLHLYGKVIGALLIADRMPRVYGPELVDLVDAIGKHAAVAIDNAQRFAEATSALQRLGNENRTRLEEMGGLQRLIDLDERFIEVVVRGSGLEGFAALSRQILGTDILVLDPANGILQEEPLESLHPGTAPLGALLRGAGEQATFESTVAQAVATGRPHIFVTNNEELVLVPAQAGPKHLATLVARGPLNGSQRSIAERLAVFLTVLRLFDQATHDSAQRLQFEVLDDLLSDRDVPLDLIQQRTARFGVRPNGEMTVAVFDSAGADYARVEKTIREGLGPAKALIARRGSRICVLVSGSKTLTEAVMAKLKESGIPATAGHASTTDGLAGVKRANHQAELALSSLLVLERRGELLDGDQLGHLGLLLAAVHSTGAQESLYSQIQPLIDHDSEHNTKLTRTAWTFLETHHNLARTAESLFIHRNTVKQRLERIALLLGEDWLDATRQLDNHLTLRIWHLKTTGNASR</sequence>
<dbReference type="Proteomes" id="UP000643279">
    <property type="component" value="Unassembled WGS sequence"/>
</dbReference>
<gene>
    <name evidence="3" type="ORF">GCM10007170_36130</name>
</gene>
<evidence type="ECO:0000313" key="4">
    <source>
        <dbReference type="Proteomes" id="UP000643279"/>
    </source>
</evidence>
<organism evidence="3 4">
    <name type="scientific">Arthrobacter liuii</name>
    <dbReference type="NCBI Taxonomy" id="1476996"/>
    <lineage>
        <taxon>Bacteria</taxon>
        <taxon>Bacillati</taxon>
        <taxon>Actinomycetota</taxon>
        <taxon>Actinomycetes</taxon>
        <taxon>Micrococcales</taxon>
        <taxon>Micrococcaceae</taxon>
        <taxon>Arthrobacter</taxon>
    </lineage>
</organism>
<dbReference type="SMART" id="SM00065">
    <property type="entry name" value="GAF"/>
    <property type="match status" value="1"/>
</dbReference>